<reference evidence="3" key="1">
    <citation type="journal article" date="2019" name="Int. J. Syst. Evol. Microbiol.">
        <title>The Global Catalogue of Microorganisms (GCM) 10K type strain sequencing project: providing services to taxonomists for standard genome sequencing and annotation.</title>
        <authorList>
            <consortium name="The Broad Institute Genomics Platform"/>
            <consortium name="The Broad Institute Genome Sequencing Center for Infectious Disease"/>
            <person name="Wu L."/>
            <person name="Ma J."/>
        </authorList>
    </citation>
    <scope>NUCLEOTIDE SEQUENCE [LARGE SCALE GENOMIC DNA]</scope>
    <source>
        <strain evidence="3">JCM 16702</strain>
    </source>
</reference>
<comment type="caution">
    <text evidence="2">The sequence shown here is derived from an EMBL/GenBank/DDBJ whole genome shotgun (WGS) entry which is preliminary data.</text>
</comment>
<feature type="region of interest" description="Disordered" evidence="1">
    <location>
        <begin position="1"/>
        <end position="41"/>
    </location>
</feature>
<evidence type="ECO:0000256" key="1">
    <source>
        <dbReference type="SAM" id="MobiDB-lite"/>
    </source>
</evidence>
<keyword evidence="3" id="KW-1185">Reference proteome</keyword>
<protein>
    <submittedName>
        <fullName evidence="2">Uncharacterized protein</fullName>
    </submittedName>
</protein>
<dbReference type="EMBL" id="BAAAZG010000001">
    <property type="protein sequence ID" value="GAA4056696.1"/>
    <property type="molecule type" value="Genomic_DNA"/>
</dbReference>
<evidence type="ECO:0000313" key="2">
    <source>
        <dbReference type="EMBL" id="GAA4056696.1"/>
    </source>
</evidence>
<dbReference type="Proteomes" id="UP001500683">
    <property type="component" value="Unassembled WGS sequence"/>
</dbReference>
<accession>A0ABP7V090</accession>
<proteinExistence type="predicted"/>
<gene>
    <name evidence="2" type="ORF">GCM10022214_05520</name>
</gene>
<feature type="compositionally biased region" description="Basic and acidic residues" evidence="1">
    <location>
        <begin position="15"/>
        <end position="24"/>
    </location>
</feature>
<sequence length="281" mass="31375">MQNERFQQRKPQTGTDERQPPVRDRRARGAVMMDDVPPPPPYTAMAPVRQEMSRRSVPGLAPADWGRLETMRGFIAAHTTESALRAVLPPDAHGDATELIARHTRFDHGALLVFPGRIDRALTELEERGLKAAPTVPSTVVRSHLTKRYGLPREQLPVVITHVKTSRDRSMELFLLPSHASATGGRIAEDERSCQHQTHLGFRVTEPGARVLDQIWDAVARRAGLTADGGGFNPHQGKTGCTVLYFRGAGRLPAPYHWPRRLEILADGHHPWILRRHRGEG</sequence>
<organism evidence="2 3">
    <name type="scientific">Actinomadura miaoliensis</name>
    <dbReference type="NCBI Taxonomy" id="430685"/>
    <lineage>
        <taxon>Bacteria</taxon>
        <taxon>Bacillati</taxon>
        <taxon>Actinomycetota</taxon>
        <taxon>Actinomycetes</taxon>
        <taxon>Streptosporangiales</taxon>
        <taxon>Thermomonosporaceae</taxon>
        <taxon>Actinomadura</taxon>
    </lineage>
</organism>
<feature type="compositionally biased region" description="Polar residues" evidence="1">
    <location>
        <begin position="1"/>
        <end position="14"/>
    </location>
</feature>
<name>A0ABP7V090_9ACTN</name>
<evidence type="ECO:0000313" key="3">
    <source>
        <dbReference type="Proteomes" id="UP001500683"/>
    </source>
</evidence>